<proteinExistence type="predicted"/>
<dbReference type="EMBL" id="CAJNRE010013607">
    <property type="protein sequence ID" value="CAF2119815.1"/>
    <property type="molecule type" value="Genomic_DNA"/>
</dbReference>
<reference evidence="2" key="1">
    <citation type="submission" date="2021-02" db="EMBL/GenBank/DDBJ databases">
        <authorList>
            <person name="Nowell W R."/>
        </authorList>
    </citation>
    <scope>NUCLEOTIDE SEQUENCE</scope>
</reference>
<dbReference type="Proteomes" id="UP000663824">
    <property type="component" value="Unassembled WGS sequence"/>
</dbReference>
<dbReference type="PANTHER" id="PTHR22891">
    <property type="entry name" value="EUKARYOTIC TRANSLATION INITIATION FACTOR 2C"/>
    <property type="match status" value="1"/>
</dbReference>
<evidence type="ECO:0000313" key="2">
    <source>
        <dbReference type="EMBL" id="CAF2119815.1"/>
    </source>
</evidence>
<protein>
    <recommendedName>
        <fullName evidence="1">Piwi domain-containing protein</fullName>
    </recommendedName>
</protein>
<dbReference type="GO" id="GO:0003676">
    <property type="term" value="F:nucleic acid binding"/>
    <property type="evidence" value="ECO:0007669"/>
    <property type="project" value="InterPro"/>
</dbReference>
<accession>A0A816VDK5</accession>
<dbReference type="Pfam" id="PF02171">
    <property type="entry name" value="Piwi"/>
    <property type="match status" value="1"/>
</dbReference>
<dbReference type="AlphaFoldDB" id="A0A816VDK5"/>
<dbReference type="InterPro" id="IPR036397">
    <property type="entry name" value="RNaseH_sf"/>
</dbReference>
<evidence type="ECO:0000313" key="3">
    <source>
        <dbReference type="Proteomes" id="UP000663824"/>
    </source>
</evidence>
<dbReference type="InterPro" id="IPR003165">
    <property type="entry name" value="Piwi"/>
</dbReference>
<name>A0A816VDK5_9BILA</name>
<evidence type="ECO:0000259" key="1">
    <source>
        <dbReference type="PROSITE" id="PS50822"/>
    </source>
</evidence>
<organism evidence="2 3">
    <name type="scientific">Rotaria magnacalcarata</name>
    <dbReference type="NCBI Taxonomy" id="392030"/>
    <lineage>
        <taxon>Eukaryota</taxon>
        <taxon>Metazoa</taxon>
        <taxon>Spiralia</taxon>
        <taxon>Gnathifera</taxon>
        <taxon>Rotifera</taxon>
        <taxon>Eurotatoria</taxon>
        <taxon>Bdelloidea</taxon>
        <taxon>Philodinida</taxon>
        <taxon>Philodinidae</taxon>
        <taxon>Rotaria</taxon>
    </lineage>
</organism>
<dbReference type="InterPro" id="IPR012337">
    <property type="entry name" value="RNaseH-like_sf"/>
</dbReference>
<sequence>MLKTQARIDNGQFRQIYDCEISAIRQAFDGEVFFAFSYRIKNYIHLETYGNQNTHPCLTFIIVQKDHNTRFFIKYSNNRSRSRDGRPPPKYINMPIGAVIDTTIVHSNNTNFYLNSHNAYQNVNQPSYYHVLLNEIELTAD</sequence>
<dbReference type="PROSITE" id="PS50822">
    <property type="entry name" value="PIWI"/>
    <property type="match status" value="1"/>
</dbReference>
<feature type="domain" description="Piwi" evidence="1">
    <location>
        <begin position="1"/>
        <end position="141"/>
    </location>
</feature>
<gene>
    <name evidence="2" type="ORF">MBJ925_LOCUS25703</name>
</gene>
<dbReference type="Gene3D" id="3.30.420.10">
    <property type="entry name" value="Ribonuclease H-like superfamily/Ribonuclease H"/>
    <property type="match status" value="1"/>
</dbReference>
<dbReference type="SUPFAM" id="SSF53098">
    <property type="entry name" value="Ribonuclease H-like"/>
    <property type="match status" value="1"/>
</dbReference>
<comment type="caution">
    <text evidence="2">The sequence shown here is derived from an EMBL/GenBank/DDBJ whole genome shotgun (WGS) entry which is preliminary data.</text>
</comment>